<reference evidence="7 8" key="1">
    <citation type="submission" date="2019-09" db="EMBL/GenBank/DDBJ databases">
        <title>Isolation and identification of active actinomycetes.</title>
        <authorList>
            <person name="Yu Z."/>
            <person name="Han C."/>
            <person name="Yu B."/>
        </authorList>
    </citation>
    <scope>NUCLEOTIDE SEQUENCE [LARGE SCALE GENOMIC DNA]</scope>
    <source>
        <strain evidence="7 8">NEAU-H2</strain>
    </source>
</reference>
<sequence>MTDDGSFRVGIALEGVGWHPASWSYSAGVEPAELFTGDHWVARARAAASGGVDFVTLEDGLSLRTDRFGTAADDTGHQVRGRPDPVVLATLLLATSDLPEVVVTRNVTHSNPFHVAAQLASLAAIGPGRVVWRPQVSADARDAAVVGGASTPALEPEDVYVPTRIARRLRDLFRDAEDHVRTVRRLWTTFPAEGLAGGDKFWHPERVRPLTSEGEPRYPAEGPLTLPVGDPPPVAVLAHHALEPYRLAAAVADRVFVTPTPEHPMPELMTAFRQIEELTPDATPTLMYADIAVVLGDTDGHARDRLARLNEAAGAPWSTDTHVFVGTADRLAAVLTDWRDGLGLSGVRLRPAVLSDDAERITRDLIPLLRSSVRRRAPGPGAVPPRPGTHSSRHDCGPAPRSVR</sequence>
<gene>
    <name evidence="7" type="ORF">F8144_03700</name>
</gene>
<organism evidence="7 8">
    <name type="scientific">Streptomyces triticiradicis</name>
    <dbReference type="NCBI Taxonomy" id="2651189"/>
    <lineage>
        <taxon>Bacteria</taxon>
        <taxon>Bacillati</taxon>
        <taxon>Actinomycetota</taxon>
        <taxon>Actinomycetes</taxon>
        <taxon>Kitasatosporales</taxon>
        <taxon>Streptomycetaceae</taxon>
        <taxon>Streptomyces</taxon>
    </lineage>
</organism>
<evidence type="ECO:0000313" key="7">
    <source>
        <dbReference type="EMBL" id="KAB1990166.1"/>
    </source>
</evidence>
<evidence type="ECO:0000256" key="4">
    <source>
        <dbReference type="ARBA" id="ARBA00023033"/>
    </source>
</evidence>
<evidence type="ECO:0000313" key="8">
    <source>
        <dbReference type="Proteomes" id="UP000442990"/>
    </source>
</evidence>
<dbReference type="Pfam" id="PF00296">
    <property type="entry name" value="Bac_luciferase"/>
    <property type="match status" value="1"/>
</dbReference>
<protein>
    <submittedName>
        <fullName evidence="7">LLM class flavin-dependent oxidoreductase</fullName>
    </submittedName>
</protein>
<accession>A0A7J5DN22</accession>
<feature type="domain" description="Luciferase-like" evidence="6">
    <location>
        <begin position="35"/>
        <end position="330"/>
    </location>
</feature>
<dbReference type="Gene3D" id="3.20.20.30">
    <property type="entry name" value="Luciferase-like domain"/>
    <property type="match status" value="1"/>
</dbReference>
<dbReference type="PANTHER" id="PTHR30011">
    <property type="entry name" value="ALKANESULFONATE MONOOXYGENASE-RELATED"/>
    <property type="match status" value="1"/>
</dbReference>
<evidence type="ECO:0000256" key="2">
    <source>
        <dbReference type="ARBA" id="ARBA00022643"/>
    </source>
</evidence>
<keyword evidence="1" id="KW-0285">Flavoprotein</keyword>
<keyword evidence="3" id="KW-0560">Oxidoreductase</keyword>
<evidence type="ECO:0000259" key="6">
    <source>
        <dbReference type="Pfam" id="PF00296"/>
    </source>
</evidence>
<dbReference type="GO" id="GO:0004497">
    <property type="term" value="F:monooxygenase activity"/>
    <property type="evidence" value="ECO:0007669"/>
    <property type="project" value="UniProtKB-KW"/>
</dbReference>
<dbReference type="Proteomes" id="UP000442990">
    <property type="component" value="Unassembled WGS sequence"/>
</dbReference>
<keyword evidence="4" id="KW-0503">Monooxygenase</keyword>
<dbReference type="InterPro" id="IPR036661">
    <property type="entry name" value="Luciferase-like_sf"/>
</dbReference>
<dbReference type="SUPFAM" id="SSF51679">
    <property type="entry name" value="Bacterial luciferase-like"/>
    <property type="match status" value="1"/>
</dbReference>
<comment type="caution">
    <text evidence="7">The sequence shown here is derived from an EMBL/GenBank/DDBJ whole genome shotgun (WGS) entry which is preliminary data.</text>
</comment>
<dbReference type="GO" id="GO:0016705">
    <property type="term" value="F:oxidoreductase activity, acting on paired donors, with incorporation or reduction of molecular oxygen"/>
    <property type="evidence" value="ECO:0007669"/>
    <property type="project" value="InterPro"/>
</dbReference>
<dbReference type="EMBL" id="WBKG01000002">
    <property type="protein sequence ID" value="KAB1990166.1"/>
    <property type="molecule type" value="Genomic_DNA"/>
</dbReference>
<dbReference type="InterPro" id="IPR051260">
    <property type="entry name" value="Diverse_substr_monoxygenases"/>
</dbReference>
<name>A0A7J5DN22_9ACTN</name>
<feature type="region of interest" description="Disordered" evidence="5">
    <location>
        <begin position="373"/>
        <end position="404"/>
    </location>
</feature>
<dbReference type="PANTHER" id="PTHR30011:SF16">
    <property type="entry name" value="C2H2 FINGER DOMAIN TRANSCRIPTION FACTOR (EUROFUNG)-RELATED"/>
    <property type="match status" value="1"/>
</dbReference>
<evidence type="ECO:0000256" key="3">
    <source>
        <dbReference type="ARBA" id="ARBA00023002"/>
    </source>
</evidence>
<evidence type="ECO:0000256" key="1">
    <source>
        <dbReference type="ARBA" id="ARBA00022630"/>
    </source>
</evidence>
<keyword evidence="8" id="KW-1185">Reference proteome</keyword>
<evidence type="ECO:0000256" key="5">
    <source>
        <dbReference type="SAM" id="MobiDB-lite"/>
    </source>
</evidence>
<dbReference type="InterPro" id="IPR011251">
    <property type="entry name" value="Luciferase-like_dom"/>
</dbReference>
<proteinExistence type="predicted"/>
<keyword evidence="2" id="KW-0288">FMN</keyword>
<dbReference type="AlphaFoldDB" id="A0A7J5DN22"/>